<proteinExistence type="inferred from homology"/>
<accession>A0ABT7EMD8</accession>
<feature type="domain" description="CusB-like beta-barrel" evidence="3">
    <location>
        <begin position="202"/>
        <end position="273"/>
    </location>
</feature>
<name>A0ABT7EMD8_9GAMM</name>
<dbReference type="Gene3D" id="2.40.30.170">
    <property type="match status" value="1"/>
</dbReference>
<dbReference type="PANTHER" id="PTHR30469:SF11">
    <property type="entry name" value="BLL4320 PROTEIN"/>
    <property type="match status" value="1"/>
</dbReference>
<evidence type="ECO:0000259" key="3">
    <source>
        <dbReference type="Pfam" id="PF25954"/>
    </source>
</evidence>
<reference evidence="4 5" key="1">
    <citation type="submission" date="2023-05" db="EMBL/GenBank/DDBJ databases">
        <title>Pseudoalteromonas ardens sp. nov., Pseudoalteromonas obscura sp. nov., and Pseudoalteromonas umbrosa sp. nov., isolated from the coral Montipora capitata.</title>
        <authorList>
            <person name="Thomas E.M."/>
            <person name="Smith E.M."/>
            <person name="Papke E."/>
            <person name="Shlafstein M.D."/>
            <person name="Oline D.K."/>
            <person name="Videau P."/>
            <person name="Saw J.H."/>
            <person name="Strangman W.K."/>
            <person name="Ushijima B."/>
        </authorList>
    </citation>
    <scope>NUCLEOTIDE SEQUENCE [LARGE SCALE GENOMIC DNA]</scope>
    <source>
        <strain evidence="4 5">P94</strain>
    </source>
</reference>
<dbReference type="Proteomes" id="UP001231915">
    <property type="component" value="Unassembled WGS sequence"/>
</dbReference>
<gene>
    <name evidence="4" type="ORF">QNM18_14115</name>
</gene>
<dbReference type="InterPro" id="IPR058792">
    <property type="entry name" value="Beta-barrel_RND_2"/>
</dbReference>
<dbReference type="NCBIfam" id="TIGR01730">
    <property type="entry name" value="RND_mfp"/>
    <property type="match status" value="1"/>
</dbReference>
<organism evidence="4 5">
    <name type="scientific">Pseudoalteromonas obscura</name>
    <dbReference type="NCBI Taxonomy" id="3048491"/>
    <lineage>
        <taxon>Bacteria</taxon>
        <taxon>Pseudomonadati</taxon>
        <taxon>Pseudomonadota</taxon>
        <taxon>Gammaproteobacteria</taxon>
        <taxon>Alteromonadales</taxon>
        <taxon>Pseudoalteromonadaceae</taxon>
        <taxon>Pseudoalteromonas</taxon>
    </lineage>
</organism>
<dbReference type="Gene3D" id="2.40.420.20">
    <property type="match status" value="1"/>
</dbReference>
<dbReference type="Gene3D" id="1.10.287.470">
    <property type="entry name" value="Helix hairpin bin"/>
    <property type="match status" value="1"/>
</dbReference>
<dbReference type="SUPFAM" id="SSF111369">
    <property type="entry name" value="HlyD-like secretion proteins"/>
    <property type="match status" value="1"/>
</dbReference>
<evidence type="ECO:0000313" key="4">
    <source>
        <dbReference type="EMBL" id="MDK2596193.1"/>
    </source>
</evidence>
<dbReference type="EMBL" id="JASJUT010000005">
    <property type="protein sequence ID" value="MDK2596193.1"/>
    <property type="molecule type" value="Genomic_DNA"/>
</dbReference>
<evidence type="ECO:0000259" key="2">
    <source>
        <dbReference type="Pfam" id="PF25876"/>
    </source>
</evidence>
<dbReference type="Gene3D" id="2.40.50.100">
    <property type="match status" value="1"/>
</dbReference>
<evidence type="ECO:0000313" key="5">
    <source>
        <dbReference type="Proteomes" id="UP001231915"/>
    </source>
</evidence>
<comment type="similarity">
    <text evidence="1">Belongs to the membrane fusion protein (MFP) (TC 8.A.1) family.</text>
</comment>
<sequence length="371" mass="40822">MNIKRWLAATFIVLVVIASLGFIKFSQIQAQIAFGESFPEPSASVKSTYAKAIEHTSNIKVVGQLQARKNMTISNEYPGQITYVGFNPGDTVEFEQVLLQLDTSIDEANLKAAKARVKLAKSTYARVVKLLKQKRISPDEVDKAEADVSIGEAEVQNLQALIAKKTIRAPFAGQTGLDQYQIGQFLDVNSQITTMIGSDNAIWVDFHVPQTLAQPHIGSQVSISLTDSSSAEFKDFHAKIIAKKPSIDSDSRQQSYRALLPNSDNQFNHNQMTMVTVPANTIKAVLVPTNAITRSHFGEFVYQLEKDEQQNWRAKPVKVTLGDKIQDNQIVLTGLSGGEFIASEGAFKLSENLLVYTEQTASIDSQDGAQQ</sequence>
<dbReference type="PANTHER" id="PTHR30469">
    <property type="entry name" value="MULTIDRUG RESISTANCE PROTEIN MDTA"/>
    <property type="match status" value="1"/>
</dbReference>
<evidence type="ECO:0000256" key="1">
    <source>
        <dbReference type="ARBA" id="ARBA00009477"/>
    </source>
</evidence>
<protein>
    <submittedName>
        <fullName evidence="4">Efflux RND transporter periplasmic adaptor subunit</fullName>
    </submittedName>
</protein>
<dbReference type="InterPro" id="IPR058624">
    <property type="entry name" value="MdtA-like_HH"/>
</dbReference>
<dbReference type="Pfam" id="PF25876">
    <property type="entry name" value="HH_MFP_RND"/>
    <property type="match status" value="1"/>
</dbReference>
<feature type="domain" description="Multidrug resistance protein MdtA-like alpha-helical hairpin" evidence="2">
    <location>
        <begin position="107"/>
        <end position="163"/>
    </location>
</feature>
<comment type="caution">
    <text evidence="4">The sequence shown here is derived from an EMBL/GenBank/DDBJ whole genome shotgun (WGS) entry which is preliminary data.</text>
</comment>
<keyword evidence="5" id="KW-1185">Reference proteome</keyword>
<dbReference type="Pfam" id="PF25954">
    <property type="entry name" value="Beta-barrel_RND_2"/>
    <property type="match status" value="1"/>
</dbReference>
<dbReference type="RefSeq" id="WP_284137603.1">
    <property type="nucleotide sequence ID" value="NZ_JASJUT010000005.1"/>
</dbReference>
<dbReference type="InterPro" id="IPR006143">
    <property type="entry name" value="RND_pump_MFP"/>
</dbReference>